<evidence type="ECO:0000259" key="2">
    <source>
        <dbReference type="Pfam" id="PF00144"/>
    </source>
</evidence>
<comment type="caution">
    <text evidence="3">The sequence shown here is derived from an EMBL/GenBank/DDBJ whole genome shotgun (WGS) entry which is preliminary data.</text>
</comment>
<feature type="region of interest" description="Disordered" evidence="1">
    <location>
        <begin position="1"/>
        <end position="20"/>
    </location>
</feature>
<dbReference type="InterPro" id="IPR001466">
    <property type="entry name" value="Beta-lactam-related"/>
</dbReference>
<gene>
    <name evidence="3" type="ORF">ACFPEN_31055</name>
</gene>
<evidence type="ECO:0000313" key="3">
    <source>
        <dbReference type="EMBL" id="MFC4517338.1"/>
    </source>
</evidence>
<feature type="domain" description="Beta-lactamase-related" evidence="2">
    <location>
        <begin position="21"/>
        <end position="226"/>
    </location>
</feature>
<keyword evidence="4" id="KW-1185">Reference proteome</keyword>
<sequence length="276" mass="29312">MSRTPSCVLSSDAPPHAIHGHSPDRYVEIGSLTKVLTGTALIRMAEAGLVGTSDPLERWLKTAPGTGVTLRHLVDHTSGLPRLPPGLSRRDPYRFFDDDTLRALLDRLDQIVVAQPGETQEYSNLGYAILGAALSAAAKLPFEAVIREHVLAPLGIHEVTAHPPAERQLHATGFLGRRRAAWTMDGAILPAGGMWATPRAAAGLLTGLLVDRKLGAPAPTWQTTGKLAWHNGATRSASVFAGAVPGGRWILVHRLGGSHGDTDRMGVELLARQGGS</sequence>
<dbReference type="GO" id="GO:0016787">
    <property type="term" value="F:hydrolase activity"/>
    <property type="evidence" value="ECO:0007669"/>
    <property type="project" value="UniProtKB-KW"/>
</dbReference>
<name>A0ABV9BTI4_9ACTN</name>
<dbReference type="PANTHER" id="PTHR46825:SF9">
    <property type="entry name" value="BETA-LACTAMASE-RELATED DOMAIN-CONTAINING PROTEIN"/>
    <property type="match status" value="1"/>
</dbReference>
<dbReference type="Pfam" id="PF00144">
    <property type="entry name" value="Beta-lactamase"/>
    <property type="match status" value="1"/>
</dbReference>
<reference evidence="4" key="1">
    <citation type="journal article" date="2019" name="Int. J. Syst. Evol. Microbiol.">
        <title>The Global Catalogue of Microorganisms (GCM) 10K type strain sequencing project: providing services to taxonomists for standard genome sequencing and annotation.</title>
        <authorList>
            <consortium name="The Broad Institute Genomics Platform"/>
            <consortium name="The Broad Institute Genome Sequencing Center for Infectious Disease"/>
            <person name="Wu L."/>
            <person name="Ma J."/>
        </authorList>
    </citation>
    <scope>NUCLEOTIDE SEQUENCE [LARGE SCALE GENOMIC DNA]</scope>
    <source>
        <strain evidence="4">CECT 8064</strain>
    </source>
</reference>
<dbReference type="SUPFAM" id="SSF56601">
    <property type="entry name" value="beta-lactamase/transpeptidase-like"/>
    <property type="match status" value="1"/>
</dbReference>
<keyword evidence="3" id="KW-0378">Hydrolase</keyword>
<dbReference type="InterPro" id="IPR012338">
    <property type="entry name" value="Beta-lactam/transpept-like"/>
</dbReference>
<proteinExistence type="predicted"/>
<organism evidence="3 4">
    <name type="scientific">Streptomyces ehimensis</name>
    <dbReference type="NCBI Taxonomy" id="68195"/>
    <lineage>
        <taxon>Bacteria</taxon>
        <taxon>Bacillati</taxon>
        <taxon>Actinomycetota</taxon>
        <taxon>Actinomycetes</taxon>
        <taxon>Kitasatosporales</taxon>
        <taxon>Streptomycetaceae</taxon>
        <taxon>Streptomyces</taxon>
    </lineage>
</organism>
<dbReference type="InterPro" id="IPR050491">
    <property type="entry name" value="AmpC-like"/>
</dbReference>
<accession>A0ABV9BTI4</accession>
<evidence type="ECO:0000256" key="1">
    <source>
        <dbReference type="SAM" id="MobiDB-lite"/>
    </source>
</evidence>
<evidence type="ECO:0000313" key="4">
    <source>
        <dbReference type="Proteomes" id="UP001595990"/>
    </source>
</evidence>
<dbReference type="RefSeq" id="WP_417924032.1">
    <property type="nucleotide sequence ID" value="NZ_JBHSFS010000019.1"/>
</dbReference>
<protein>
    <submittedName>
        <fullName evidence="3">Serine hydrolase domain-containing protein</fullName>
        <ecNumber evidence="3">3.-.-.-</ecNumber>
    </submittedName>
</protein>
<dbReference type="EMBL" id="JBHSFS010000019">
    <property type="protein sequence ID" value="MFC4517338.1"/>
    <property type="molecule type" value="Genomic_DNA"/>
</dbReference>
<dbReference type="Proteomes" id="UP001595990">
    <property type="component" value="Unassembled WGS sequence"/>
</dbReference>
<dbReference type="EC" id="3.-.-.-" evidence="3"/>
<dbReference type="Gene3D" id="3.40.710.10">
    <property type="entry name" value="DD-peptidase/beta-lactamase superfamily"/>
    <property type="match status" value="1"/>
</dbReference>
<dbReference type="PANTHER" id="PTHR46825">
    <property type="entry name" value="D-ALANYL-D-ALANINE-CARBOXYPEPTIDASE/ENDOPEPTIDASE AMPH"/>
    <property type="match status" value="1"/>
</dbReference>